<accession>A0A1H1FAY0</accession>
<gene>
    <name evidence="2" type="ORF">SAMN04489842_1891</name>
</gene>
<dbReference type="RefSeq" id="WP_090380753.1">
    <property type="nucleotide sequence ID" value="NZ_FNLC01000002.1"/>
</dbReference>
<dbReference type="STRING" id="1095778.SAMN04489842_1891"/>
<evidence type="ECO:0000313" key="2">
    <source>
        <dbReference type="EMBL" id="SDQ97998.1"/>
    </source>
</evidence>
<dbReference type="InterPro" id="IPR036388">
    <property type="entry name" value="WH-like_DNA-bd_sf"/>
</dbReference>
<feature type="compositionally biased region" description="Acidic residues" evidence="1">
    <location>
        <begin position="1"/>
        <end position="11"/>
    </location>
</feature>
<keyword evidence="3" id="KW-1185">Reference proteome</keyword>
<protein>
    <submittedName>
        <fullName evidence="2">Uncharacterized protein</fullName>
    </submittedName>
</protein>
<evidence type="ECO:0000256" key="1">
    <source>
        <dbReference type="SAM" id="MobiDB-lite"/>
    </source>
</evidence>
<dbReference type="OrthoDB" id="285635at2157"/>
<reference evidence="3" key="1">
    <citation type="submission" date="2016-10" db="EMBL/GenBank/DDBJ databases">
        <authorList>
            <person name="Varghese N."/>
            <person name="Submissions S."/>
        </authorList>
    </citation>
    <scope>NUCLEOTIDE SEQUENCE [LARGE SCALE GENOMIC DNA]</scope>
    <source>
        <strain evidence="3">DSM 24767</strain>
    </source>
</reference>
<dbReference type="EMBL" id="FNLC01000002">
    <property type="protein sequence ID" value="SDQ97998.1"/>
    <property type="molecule type" value="Genomic_DNA"/>
</dbReference>
<name>A0A1H1FAY0_NATTX</name>
<dbReference type="AlphaFoldDB" id="A0A1H1FAY0"/>
<dbReference type="Proteomes" id="UP000198848">
    <property type="component" value="Unassembled WGS sequence"/>
</dbReference>
<proteinExistence type="predicted"/>
<feature type="region of interest" description="Disordered" evidence="1">
    <location>
        <begin position="1"/>
        <end position="30"/>
    </location>
</feature>
<dbReference type="Gene3D" id="1.10.10.10">
    <property type="entry name" value="Winged helix-like DNA-binding domain superfamily/Winged helix DNA-binding domain"/>
    <property type="match status" value="1"/>
</dbReference>
<organism evidence="2 3">
    <name type="scientific">Natronobacterium texcoconense</name>
    <dbReference type="NCBI Taxonomy" id="1095778"/>
    <lineage>
        <taxon>Archaea</taxon>
        <taxon>Methanobacteriati</taxon>
        <taxon>Methanobacteriota</taxon>
        <taxon>Stenosarchaea group</taxon>
        <taxon>Halobacteria</taxon>
        <taxon>Halobacteriales</taxon>
        <taxon>Natrialbaceae</taxon>
        <taxon>Natronobacterium</taxon>
    </lineage>
</organism>
<evidence type="ECO:0000313" key="3">
    <source>
        <dbReference type="Proteomes" id="UP000198848"/>
    </source>
</evidence>
<sequence length="112" mass="12406">MTSDDSDPEEETTQRASPMGFESFEPGPDWFEADDEAVLEVLRENHNFAPSHVDEAGVCRGRDAAHRCRVLADHGLLKKVATGMYDITDLGEQLLDGEIEPMDLPDAEEDDS</sequence>